<name>A0AA47KIP4_9GAMM</name>
<gene>
    <name evidence="11" type="ORF">N8M53_06815</name>
</gene>
<organism evidence="11 12">
    <name type="scientific">Salinivibrio kushneri</name>
    <dbReference type="NCBI Taxonomy" id="1908198"/>
    <lineage>
        <taxon>Bacteria</taxon>
        <taxon>Pseudomonadati</taxon>
        <taxon>Pseudomonadota</taxon>
        <taxon>Gammaproteobacteria</taxon>
        <taxon>Vibrionales</taxon>
        <taxon>Vibrionaceae</taxon>
        <taxon>Salinivibrio</taxon>
    </lineage>
</organism>
<dbReference type="CDD" id="cd06460">
    <property type="entry name" value="M32_Taq"/>
    <property type="match status" value="1"/>
</dbReference>
<feature type="binding site" evidence="9">
    <location>
        <position position="293"/>
    </location>
    <ligand>
        <name>Zn(2+)</name>
        <dbReference type="ChEBI" id="CHEBI:29105"/>
        <note>catalytic</note>
    </ligand>
</feature>
<dbReference type="EC" id="3.4.17.19" evidence="8"/>
<protein>
    <recommendedName>
        <fullName evidence="8">Metal-dependent carboxypeptidase</fullName>
        <ecNumber evidence="8">3.4.17.19</ecNumber>
    </recommendedName>
</protein>
<keyword evidence="2 8" id="KW-0645">Protease</keyword>
<comment type="function">
    <text evidence="8">Broad specificity carboxypetidase that releases amino acids sequentially from the C-terminus, including neutral, aromatic, polar and basic residues.</text>
</comment>
<dbReference type="Pfam" id="PF02074">
    <property type="entry name" value="Peptidase_M32"/>
    <property type="match status" value="1"/>
</dbReference>
<comment type="cofactor">
    <cofactor evidence="9">
        <name>Zn(2+)</name>
        <dbReference type="ChEBI" id="CHEBI:29105"/>
    </cofactor>
    <text evidence="9">Binds 1 zinc ion per subunit.</text>
</comment>
<keyword evidence="9" id="KW-0862">Zinc</keyword>
<dbReference type="RefSeq" id="WP_269578225.1">
    <property type="nucleotide sequence ID" value="NZ_CP114588.1"/>
</dbReference>
<evidence type="ECO:0000256" key="7">
    <source>
        <dbReference type="ARBA" id="ARBA00061580"/>
    </source>
</evidence>
<evidence type="ECO:0000313" key="11">
    <source>
        <dbReference type="EMBL" id="WBA07584.1"/>
    </source>
</evidence>
<dbReference type="GO" id="GO:0006508">
    <property type="term" value="P:proteolysis"/>
    <property type="evidence" value="ECO:0007669"/>
    <property type="project" value="UniProtKB-UniRule"/>
</dbReference>
<evidence type="ECO:0000256" key="1">
    <source>
        <dbReference type="ARBA" id="ARBA00022645"/>
    </source>
</evidence>
<feature type="active site" description="Proton donor/acceptor" evidence="10">
    <location>
        <position position="264"/>
    </location>
</feature>
<evidence type="ECO:0000256" key="2">
    <source>
        <dbReference type="ARBA" id="ARBA00022670"/>
    </source>
</evidence>
<dbReference type="PIRSF" id="PIRSF006615">
    <property type="entry name" value="Zn_crbxpep_Taq"/>
    <property type="match status" value="1"/>
</dbReference>
<feature type="binding site" evidence="9">
    <location>
        <position position="267"/>
    </location>
    <ligand>
        <name>Zn(2+)</name>
        <dbReference type="ChEBI" id="CHEBI:29105"/>
        <note>catalytic</note>
    </ligand>
</feature>
<dbReference type="SUPFAM" id="SSF55486">
    <property type="entry name" value="Metalloproteases ('zincins'), catalytic domain"/>
    <property type="match status" value="1"/>
</dbReference>
<dbReference type="PANTHER" id="PTHR34217:SF1">
    <property type="entry name" value="CARBOXYPEPTIDASE 1"/>
    <property type="match status" value="1"/>
</dbReference>
<dbReference type="PROSITE" id="PS52034">
    <property type="entry name" value="PEPTIDASE_M32"/>
    <property type="match status" value="1"/>
</dbReference>
<sequence>MEPLDKLEAHFKRLSHFQHLAAICGWDQATMMPDGGNNARADAMAELALYCHQQMTKPELGDWFADVDEKSRHLNATQKASLAEMKRKWQQASVLPDTLVKAKSLAGAKCEHAWRQQRQDNDWDGFAKNLKEVVALAREEAHIRADQKLCSPYDALLDLYEPGMTTERIDEVFGALKQWLPETIQAVVDKQAKQPVITPKGPFPQAQQKALGEQVMKQLGFSFEYGRLDVSTHPFCGGVPTDVRITTRYDEHDFTSALMGVIHETGHARYEQGLPKDLAGLPIGQARSMGVHESQSLFFEMQLARSTPFATLICQQAKQAFSRQDDPAFQVENLHRVLTQVSPGYIRVDADEVTYPAHIMLRYDIERDLISGKMDVEHIPDRWDNAMQQYLGLSTAGNFKNGCMQDIHWTDGSFGYFPTYTLGALYAAQLMQTMRQQLDVDGIIASGNLSPICDWLSQHIWQRASTTSTDNLLKDATGETLNPAHFRDYIQERYL</sequence>
<dbReference type="GO" id="GO:0004181">
    <property type="term" value="F:metallocarboxypeptidase activity"/>
    <property type="evidence" value="ECO:0007669"/>
    <property type="project" value="UniProtKB-UniRule"/>
</dbReference>
<dbReference type="GO" id="GO:0008270">
    <property type="term" value="F:zinc ion binding"/>
    <property type="evidence" value="ECO:0007669"/>
    <property type="project" value="UniProtKB-ARBA"/>
</dbReference>
<accession>A0AA47KIP4</accession>
<comment type="catalytic activity">
    <reaction evidence="6 8">
        <text>Release of a C-terminal amino acid with broad specificity, except for -Pro.</text>
        <dbReference type="EC" id="3.4.17.19"/>
    </reaction>
</comment>
<dbReference type="Proteomes" id="UP001164748">
    <property type="component" value="Chromosome"/>
</dbReference>
<dbReference type="AlphaFoldDB" id="A0AA47KIP4"/>
<dbReference type="PRINTS" id="PR00998">
    <property type="entry name" value="CRBOXYPTASET"/>
</dbReference>
<keyword evidence="3 8" id="KW-0479">Metal-binding</keyword>
<evidence type="ECO:0000256" key="6">
    <source>
        <dbReference type="ARBA" id="ARBA00052755"/>
    </source>
</evidence>
<comment type="similarity">
    <text evidence="7 8">Belongs to the peptidase M32 family.</text>
</comment>
<evidence type="ECO:0000256" key="10">
    <source>
        <dbReference type="PIRSR" id="PIRSR006615-2"/>
    </source>
</evidence>
<evidence type="ECO:0000313" key="12">
    <source>
        <dbReference type="Proteomes" id="UP001164748"/>
    </source>
</evidence>
<keyword evidence="1 8" id="KW-0121">Carboxypeptidase</keyword>
<keyword evidence="4 8" id="KW-0378">Hydrolase</keyword>
<dbReference type="InterPro" id="IPR001333">
    <property type="entry name" value="Peptidase_M32_Taq"/>
</dbReference>
<evidence type="ECO:0000256" key="5">
    <source>
        <dbReference type="ARBA" id="ARBA00023049"/>
    </source>
</evidence>
<evidence type="ECO:0000256" key="4">
    <source>
        <dbReference type="ARBA" id="ARBA00022801"/>
    </source>
</evidence>
<proteinExistence type="inferred from homology"/>
<evidence type="ECO:0000256" key="8">
    <source>
        <dbReference type="PIRNR" id="PIRNR006615"/>
    </source>
</evidence>
<dbReference type="PANTHER" id="PTHR34217">
    <property type="entry name" value="METAL-DEPENDENT CARBOXYPEPTIDASE"/>
    <property type="match status" value="1"/>
</dbReference>
<dbReference type="EMBL" id="CP114588">
    <property type="protein sequence ID" value="WBA07584.1"/>
    <property type="molecule type" value="Genomic_DNA"/>
</dbReference>
<reference evidence="11" key="1">
    <citation type="submission" date="2022-09" db="EMBL/GenBank/DDBJ databases">
        <authorList>
            <person name="Li Z.-J."/>
        </authorList>
    </citation>
    <scope>NUCLEOTIDE SEQUENCE</scope>
    <source>
        <strain evidence="11">TGB11</strain>
    </source>
</reference>
<dbReference type="Gene3D" id="1.10.1370.30">
    <property type="match status" value="1"/>
</dbReference>
<feature type="binding site" evidence="9">
    <location>
        <position position="263"/>
    </location>
    <ligand>
        <name>Zn(2+)</name>
        <dbReference type="ChEBI" id="CHEBI:29105"/>
        <note>catalytic</note>
    </ligand>
</feature>
<evidence type="ECO:0000256" key="3">
    <source>
        <dbReference type="ARBA" id="ARBA00022723"/>
    </source>
</evidence>
<evidence type="ECO:0000256" key="9">
    <source>
        <dbReference type="PIRSR" id="PIRSR006615-1"/>
    </source>
</evidence>
<dbReference type="FunFam" id="1.10.1370.30:FF:000003">
    <property type="entry name" value="Thermostable carboxypeptidase 1"/>
    <property type="match status" value="1"/>
</dbReference>
<keyword evidence="5 8" id="KW-0482">Metalloprotease</keyword>